<keyword evidence="2" id="KW-1185">Reference proteome</keyword>
<protein>
    <submittedName>
        <fullName evidence="1">Fic family protein</fullName>
    </submittedName>
</protein>
<accession>A0ACD1AGJ5</accession>
<dbReference type="EMBL" id="CP042469">
    <property type="protein sequence ID" value="QOX65637.1"/>
    <property type="molecule type" value="Genomic_DNA"/>
</dbReference>
<name>A0ACD1AGJ5_9FIRM</name>
<gene>
    <name evidence="1" type="ORF">FRZ06_20930</name>
</gene>
<sequence>MFREIKKKKLILENRKPYTLETAEYIEELNLMDWIYTSMRLDGSSIAKTSVQKILKGEFLINVSVKDHSQVGIYQSAIRLAYDMAELDIDLNESYLFRFYQILSDPVKQEYRRTNPVLFMLEYNPPHPSEIEEQMDILFQWLCEADFESNPILRAAYLHNKLVEIYPFETHSEAVARMAMYYELIRNGYPPIMLNLSESEYYSAIKSYLKKEEIQPLYESLERGVYNKLEIMMQLTADQ</sequence>
<evidence type="ECO:0000313" key="1">
    <source>
        <dbReference type="EMBL" id="QOX65637.1"/>
    </source>
</evidence>
<organism evidence="1 2">
    <name type="scientific">Anoxybacterium hadale</name>
    <dbReference type="NCBI Taxonomy" id="3408580"/>
    <lineage>
        <taxon>Bacteria</taxon>
        <taxon>Bacillati</taxon>
        <taxon>Bacillota</taxon>
        <taxon>Clostridia</taxon>
        <taxon>Peptostreptococcales</taxon>
        <taxon>Anaerovoracaceae</taxon>
        <taxon>Anoxybacterium</taxon>
    </lineage>
</organism>
<proteinExistence type="predicted"/>
<dbReference type="Proteomes" id="UP000594014">
    <property type="component" value="Chromosome"/>
</dbReference>
<reference evidence="1" key="1">
    <citation type="submission" date="2019-08" db="EMBL/GenBank/DDBJ databases">
        <title>Genome sequence of Clostridiales bacterium MT110.</title>
        <authorList>
            <person name="Cao J."/>
        </authorList>
    </citation>
    <scope>NUCLEOTIDE SEQUENCE</scope>
    <source>
        <strain evidence="1">MT110</strain>
    </source>
</reference>
<evidence type="ECO:0000313" key="2">
    <source>
        <dbReference type="Proteomes" id="UP000594014"/>
    </source>
</evidence>